<protein>
    <submittedName>
        <fullName evidence="1">Uncharacterized protein</fullName>
    </submittedName>
</protein>
<gene>
    <name evidence="1" type="ORF">DERP_015152</name>
</gene>
<name>A0ABQ8JTT1_DERPT</name>
<accession>A0ABQ8JTT1</accession>
<evidence type="ECO:0000313" key="2">
    <source>
        <dbReference type="Proteomes" id="UP000887458"/>
    </source>
</evidence>
<organism evidence="1 2">
    <name type="scientific">Dermatophagoides pteronyssinus</name>
    <name type="common">European house dust mite</name>
    <dbReference type="NCBI Taxonomy" id="6956"/>
    <lineage>
        <taxon>Eukaryota</taxon>
        <taxon>Metazoa</taxon>
        <taxon>Ecdysozoa</taxon>
        <taxon>Arthropoda</taxon>
        <taxon>Chelicerata</taxon>
        <taxon>Arachnida</taxon>
        <taxon>Acari</taxon>
        <taxon>Acariformes</taxon>
        <taxon>Sarcoptiformes</taxon>
        <taxon>Astigmata</taxon>
        <taxon>Psoroptidia</taxon>
        <taxon>Analgoidea</taxon>
        <taxon>Pyroglyphidae</taxon>
        <taxon>Dermatophagoidinae</taxon>
        <taxon>Dermatophagoides</taxon>
    </lineage>
</organism>
<sequence length="64" mass="7427">MAVSSTLLLPVKTENFLRVTPNTYTLSCYAQNKKTKICYFLPMKIVSNKIKRHFDKQKCSLRSV</sequence>
<comment type="caution">
    <text evidence="1">The sequence shown here is derived from an EMBL/GenBank/DDBJ whole genome shotgun (WGS) entry which is preliminary data.</text>
</comment>
<reference evidence="1 2" key="1">
    <citation type="journal article" date="2018" name="J. Allergy Clin. Immunol.">
        <title>High-quality assembly of Dermatophagoides pteronyssinus genome and transcriptome reveals a wide range of novel allergens.</title>
        <authorList>
            <person name="Liu X.Y."/>
            <person name="Yang K.Y."/>
            <person name="Wang M.Q."/>
            <person name="Kwok J.S."/>
            <person name="Zeng X."/>
            <person name="Yang Z."/>
            <person name="Xiao X.J."/>
            <person name="Lau C.P."/>
            <person name="Li Y."/>
            <person name="Huang Z.M."/>
            <person name="Ba J.G."/>
            <person name="Yim A.K."/>
            <person name="Ouyang C.Y."/>
            <person name="Ngai S.M."/>
            <person name="Chan T.F."/>
            <person name="Leung E.L."/>
            <person name="Liu L."/>
            <person name="Liu Z.G."/>
            <person name="Tsui S.K."/>
        </authorList>
    </citation>
    <scope>NUCLEOTIDE SEQUENCE [LARGE SCALE GENOMIC DNA]</scope>
    <source>
        <strain evidence="1">Derp</strain>
    </source>
</reference>
<dbReference type="Proteomes" id="UP000887458">
    <property type="component" value="Unassembled WGS sequence"/>
</dbReference>
<evidence type="ECO:0000313" key="1">
    <source>
        <dbReference type="EMBL" id="KAH9425962.1"/>
    </source>
</evidence>
<reference evidence="1 2" key="2">
    <citation type="journal article" date="2022" name="Mol. Biol. Evol.">
        <title>Comparative Genomics Reveals Insights into the Divergent Evolution of Astigmatic Mites and Household Pest Adaptations.</title>
        <authorList>
            <person name="Xiong Q."/>
            <person name="Wan A.T."/>
            <person name="Liu X."/>
            <person name="Fung C.S."/>
            <person name="Xiao X."/>
            <person name="Malainual N."/>
            <person name="Hou J."/>
            <person name="Wang L."/>
            <person name="Wang M."/>
            <person name="Yang K.Y."/>
            <person name="Cui Y."/>
            <person name="Leung E.L."/>
            <person name="Nong W."/>
            <person name="Shin S.K."/>
            <person name="Au S.W."/>
            <person name="Jeong K.Y."/>
            <person name="Chew F.T."/>
            <person name="Hui J.H."/>
            <person name="Leung T.F."/>
            <person name="Tungtrongchitr A."/>
            <person name="Zhong N."/>
            <person name="Liu Z."/>
            <person name="Tsui S.K."/>
        </authorList>
    </citation>
    <scope>NUCLEOTIDE SEQUENCE [LARGE SCALE GENOMIC DNA]</scope>
    <source>
        <strain evidence="1">Derp</strain>
    </source>
</reference>
<dbReference type="EMBL" id="NJHN03000015">
    <property type="protein sequence ID" value="KAH9425962.1"/>
    <property type="molecule type" value="Genomic_DNA"/>
</dbReference>
<proteinExistence type="predicted"/>
<keyword evidence="2" id="KW-1185">Reference proteome</keyword>